<comment type="catalytic activity">
    <reaction evidence="1">
        <text>L-glutamyl-[protein] + S-adenosyl-L-methionine = [protein]-L-glutamate 5-O-methyl ester + S-adenosyl-L-homocysteine</text>
        <dbReference type="Rhea" id="RHEA:24452"/>
        <dbReference type="Rhea" id="RHEA-COMP:10208"/>
        <dbReference type="Rhea" id="RHEA-COMP:10311"/>
        <dbReference type="ChEBI" id="CHEBI:29973"/>
        <dbReference type="ChEBI" id="CHEBI:57856"/>
        <dbReference type="ChEBI" id="CHEBI:59789"/>
        <dbReference type="ChEBI" id="CHEBI:82795"/>
        <dbReference type="EC" id="2.1.1.80"/>
    </reaction>
</comment>
<dbReference type="Pfam" id="PF03705">
    <property type="entry name" value="CheR_N"/>
    <property type="match status" value="1"/>
</dbReference>
<dbReference type="PROSITE" id="PS50123">
    <property type="entry name" value="CHER"/>
    <property type="match status" value="1"/>
</dbReference>
<dbReference type="EC" id="2.1.1.80" evidence="2"/>
<dbReference type="InterPro" id="IPR022641">
    <property type="entry name" value="CheR_N"/>
</dbReference>
<dbReference type="Gene3D" id="3.40.50.150">
    <property type="entry name" value="Vaccinia Virus protein VP39"/>
    <property type="match status" value="1"/>
</dbReference>
<name>A0ABV8X1N7_9BACI</name>
<dbReference type="Pfam" id="PF01739">
    <property type="entry name" value="CheR"/>
    <property type="match status" value="1"/>
</dbReference>
<evidence type="ECO:0000256" key="3">
    <source>
        <dbReference type="ARBA" id="ARBA00022603"/>
    </source>
</evidence>
<gene>
    <name evidence="7" type="ORF">ACFOY7_14875</name>
</gene>
<dbReference type="InterPro" id="IPR029063">
    <property type="entry name" value="SAM-dependent_MTases_sf"/>
</dbReference>
<dbReference type="SMART" id="SM00138">
    <property type="entry name" value="MeTrc"/>
    <property type="match status" value="1"/>
</dbReference>
<evidence type="ECO:0000313" key="7">
    <source>
        <dbReference type="EMBL" id="MFC4404351.1"/>
    </source>
</evidence>
<sequence>MDEYQAFVNRIYSKTGLDLSLYKEVQMKRRLTSLRNKRGFKDFGEYFEAINNEQKLLQEFLDKVTINVSEFFRNPGRWRVLEEKIFPKFKERKKTIKIWSAACSTGEEPYTLAILANQFWALKDIEIVATDIDRNVLARAKQGIYNDRAVQDVPPDLKDKYLWQEENTYKVDEKLKQCITFKQHNLLADTYPKGFDLIVCRNVLIYFTEPAKEKIYQNFSNSLEPNGIFFVGSTEQIFHPETYGYDVLDTFFYKKKC</sequence>
<organism evidence="7 8">
    <name type="scientific">Gracilibacillus xinjiangensis</name>
    <dbReference type="NCBI Taxonomy" id="1193282"/>
    <lineage>
        <taxon>Bacteria</taxon>
        <taxon>Bacillati</taxon>
        <taxon>Bacillota</taxon>
        <taxon>Bacilli</taxon>
        <taxon>Bacillales</taxon>
        <taxon>Bacillaceae</taxon>
        <taxon>Gracilibacillus</taxon>
    </lineage>
</organism>
<dbReference type="GO" id="GO:0032259">
    <property type="term" value="P:methylation"/>
    <property type="evidence" value="ECO:0007669"/>
    <property type="project" value="UniProtKB-KW"/>
</dbReference>
<dbReference type="GO" id="GO:0008168">
    <property type="term" value="F:methyltransferase activity"/>
    <property type="evidence" value="ECO:0007669"/>
    <property type="project" value="UniProtKB-KW"/>
</dbReference>
<protein>
    <recommendedName>
        <fullName evidence="2">protein-glutamate O-methyltransferase</fullName>
        <ecNumber evidence="2">2.1.1.80</ecNumber>
    </recommendedName>
</protein>
<comment type="caution">
    <text evidence="7">The sequence shown here is derived from an EMBL/GenBank/DDBJ whole genome shotgun (WGS) entry which is preliminary data.</text>
</comment>
<feature type="domain" description="CheR-type methyltransferase" evidence="6">
    <location>
        <begin position="1"/>
        <end position="257"/>
    </location>
</feature>
<evidence type="ECO:0000256" key="5">
    <source>
        <dbReference type="ARBA" id="ARBA00022691"/>
    </source>
</evidence>
<proteinExistence type="predicted"/>
<evidence type="ECO:0000256" key="2">
    <source>
        <dbReference type="ARBA" id="ARBA00012534"/>
    </source>
</evidence>
<keyword evidence="4" id="KW-0808">Transferase</keyword>
<dbReference type="PRINTS" id="PR00996">
    <property type="entry name" value="CHERMTFRASE"/>
</dbReference>
<dbReference type="InterPro" id="IPR050903">
    <property type="entry name" value="Bact_Chemotaxis_MeTrfase"/>
</dbReference>
<dbReference type="PANTHER" id="PTHR24422:SF19">
    <property type="entry name" value="CHEMOTAXIS PROTEIN METHYLTRANSFERASE"/>
    <property type="match status" value="1"/>
</dbReference>
<dbReference type="Gene3D" id="1.10.155.10">
    <property type="entry name" value="Chemotaxis receptor methyltransferase CheR, N-terminal domain"/>
    <property type="match status" value="1"/>
</dbReference>
<evidence type="ECO:0000256" key="4">
    <source>
        <dbReference type="ARBA" id="ARBA00022679"/>
    </source>
</evidence>
<dbReference type="Proteomes" id="UP001595882">
    <property type="component" value="Unassembled WGS sequence"/>
</dbReference>
<dbReference type="RefSeq" id="WP_390252914.1">
    <property type="nucleotide sequence ID" value="NZ_JBHSDT010000008.1"/>
</dbReference>
<evidence type="ECO:0000259" key="6">
    <source>
        <dbReference type="PROSITE" id="PS50123"/>
    </source>
</evidence>
<dbReference type="PANTHER" id="PTHR24422">
    <property type="entry name" value="CHEMOTAXIS PROTEIN METHYLTRANSFERASE"/>
    <property type="match status" value="1"/>
</dbReference>
<keyword evidence="8" id="KW-1185">Reference proteome</keyword>
<accession>A0ABV8X1N7</accession>
<dbReference type="InterPro" id="IPR036804">
    <property type="entry name" value="CheR_N_sf"/>
</dbReference>
<keyword evidence="5" id="KW-0949">S-adenosyl-L-methionine</keyword>
<dbReference type="InterPro" id="IPR000780">
    <property type="entry name" value="CheR_MeTrfase"/>
</dbReference>
<dbReference type="EMBL" id="JBHSDT010000008">
    <property type="protein sequence ID" value="MFC4404351.1"/>
    <property type="molecule type" value="Genomic_DNA"/>
</dbReference>
<reference evidence="8" key="1">
    <citation type="journal article" date="2019" name="Int. J. Syst. Evol. Microbiol.">
        <title>The Global Catalogue of Microorganisms (GCM) 10K type strain sequencing project: providing services to taxonomists for standard genome sequencing and annotation.</title>
        <authorList>
            <consortium name="The Broad Institute Genomics Platform"/>
            <consortium name="The Broad Institute Genome Sequencing Center for Infectious Disease"/>
            <person name="Wu L."/>
            <person name="Ma J."/>
        </authorList>
    </citation>
    <scope>NUCLEOTIDE SEQUENCE [LARGE SCALE GENOMIC DNA]</scope>
    <source>
        <strain evidence="8">CCUG 37865</strain>
    </source>
</reference>
<dbReference type="InterPro" id="IPR022642">
    <property type="entry name" value="CheR_C"/>
</dbReference>
<evidence type="ECO:0000313" key="8">
    <source>
        <dbReference type="Proteomes" id="UP001595882"/>
    </source>
</evidence>
<dbReference type="SUPFAM" id="SSF47757">
    <property type="entry name" value="Chemotaxis receptor methyltransferase CheR, N-terminal domain"/>
    <property type="match status" value="1"/>
</dbReference>
<dbReference type="SUPFAM" id="SSF53335">
    <property type="entry name" value="S-adenosyl-L-methionine-dependent methyltransferases"/>
    <property type="match status" value="1"/>
</dbReference>
<evidence type="ECO:0000256" key="1">
    <source>
        <dbReference type="ARBA" id="ARBA00001541"/>
    </source>
</evidence>
<keyword evidence="3 7" id="KW-0489">Methyltransferase</keyword>